<dbReference type="InterPro" id="IPR005151">
    <property type="entry name" value="Tail-specific_protease"/>
</dbReference>
<keyword evidence="2 5" id="KW-0645">Protease</keyword>
<dbReference type="PANTHER" id="PTHR32060">
    <property type="entry name" value="TAIL-SPECIFIC PROTEASE"/>
    <property type="match status" value="1"/>
</dbReference>
<accession>A0ABY3PK01</accession>
<feature type="domain" description="PDZ" evidence="6">
    <location>
        <begin position="113"/>
        <end position="196"/>
    </location>
</feature>
<dbReference type="SUPFAM" id="SSF52096">
    <property type="entry name" value="ClpP/crotonase"/>
    <property type="match status" value="1"/>
</dbReference>
<dbReference type="Gene3D" id="2.30.42.10">
    <property type="match status" value="1"/>
</dbReference>
<keyword evidence="4 5" id="KW-0720">Serine protease</keyword>
<proteinExistence type="inferred from homology"/>
<evidence type="ECO:0000259" key="6">
    <source>
        <dbReference type="PROSITE" id="PS50106"/>
    </source>
</evidence>
<keyword evidence="3 5" id="KW-0378">Hydrolase</keyword>
<evidence type="ECO:0000256" key="4">
    <source>
        <dbReference type="ARBA" id="ARBA00022825"/>
    </source>
</evidence>
<gene>
    <name evidence="7" type="ORF">ISF26_19375</name>
</gene>
<protein>
    <submittedName>
        <fullName evidence="7">PDZ domain-containing protein</fullName>
    </submittedName>
</protein>
<organism evidence="7 8">
    <name type="scientific">Gloeobacter morelensis MG652769</name>
    <dbReference type="NCBI Taxonomy" id="2781736"/>
    <lineage>
        <taxon>Bacteria</taxon>
        <taxon>Bacillati</taxon>
        <taxon>Cyanobacteriota</taxon>
        <taxon>Cyanophyceae</taxon>
        <taxon>Gloeobacterales</taxon>
        <taxon>Gloeobacteraceae</taxon>
        <taxon>Gloeobacter</taxon>
        <taxon>Gloeobacter morelensis</taxon>
    </lineage>
</organism>
<dbReference type="CDD" id="cd07560">
    <property type="entry name" value="Peptidase_S41_CPP"/>
    <property type="match status" value="1"/>
</dbReference>
<dbReference type="SUPFAM" id="SSF50156">
    <property type="entry name" value="PDZ domain-like"/>
    <property type="match status" value="1"/>
</dbReference>
<dbReference type="InterPro" id="IPR041489">
    <property type="entry name" value="PDZ_6"/>
</dbReference>
<evidence type="ECO:0000313" key="8">
    <source>
        <dbReference type="Proteomes" id="UP001054846"/>
    </source>
</evidence>
<dbReference type="Gene3D" id="3.30.750.44">
    <property type="match status" value="1"/>
</dbReference>
<evidence type="ECO:0000256" key="2">
    <source>
        <dbReference type="ARBA" id="ARBA00022670"/>
    </source>
</evidence>
<dbReference type="Gene3D" id="3.90.226.10">
    <property type="entry name" value="2-enoyl-CoA Hydratase, Chain A, domain 1"/>
    <property type="match status" value="1"/>
</dbReference>
<dbReference type="RefSeq" id="WP_230840965.1">
    <property type="nucleotide sequence ID" value="NZ_CP063845.1"/>
</dbReference>
<dbReference type="CDD" id="cd06782">
    <property type="entry name" value="cpPDZ_CPP-like"/>
    <property type="match status" value="1"/>
</dbReference>
<dbReference type="EMBL" id="CP063845">
    <property type="protein sequence ID" value="UFP93909.1"/>
    <property type="molecule type" value="Genomic_DNA"/>
</dbReference>
<dbReference type="InterPro" id="IPR029045">
    <property type="entry name" value="ClpP/crotonase-like_dom_sf"/>
</dbReference>
<keyword evidence="8" id="KW-1185">Reference proteome</keyword>
<evidence type="ECO:0000256" key="3">
    <source>
        <dbReference type="ARBA" id="ARBA00022801"/>
    </source>
</evidence>
<evidence type="ECO:0000256" key="5">
    <source>
        <dbReference type="RuleBase" id="RU004404"/>
    </source>
</evidence>
<evidence type="ECO:0000313" key="7">
    <source>
        <dbReference type="EMBL" id="UFP93909.1"/>
    </source>
</evidence>
<dbReference type="Proteomes" id="UP001054846">
    <property type="component" value="Chromosome"/>
</dbReference>
<dbReference type="PROSITE" id="PS50106">
    <property type="entry name" value="PDZ"/>
    <property type="match status" value="1"/>
</dbReference>
<dbReference type="SMART" id="SM00228">
    <property type="entry name" value="PDZ"/>
    <property type="match status" value="1"/>
</dbReference>
<dbReference type="InterPro" id="IPR036034">
    <property type="entry name" value="PDZ_sf"/>
</dbReference>
<dbReference type="InterPro" id="IPR004447">
    <property type="entry name" value="Peptidase_S41A"/>
</dbReference>
<comment type="similarity">
    <text evidence="1 5">Belongs to the peptidase S41A family.</text>
</comment>
<name>A0ABY3PK01_9CYAN</name>
<dbReference type="NCBIfam" id="TIGR00225">
    <property type="entry name" value="prc"/>
    <property type="match status" value="1"/>
</dbReference>
<dbReference type="PANTHER" id="PTHR32060:SF30">
    <property type="entry name" value="CARBOXY-TERMINAL PROCESSING PROTEASE CTPA"/>
    <property type="match status" value="1"/>
</dbReference>
<dbReference type="InterPro" id="IPR001478">
    <property type="entry name" value="PDZ"/>
</dbReference>
<sequence length="433" mass="46602">MAQRLHRALPLLIWLGVLWGPGMPASLAQQAAAETPVTLRLADSPKALVDEVWQTVGREFYDPGFNRLDWPQVRSELLGREYASKDDAYRAIRTALKKLGDPYTRFLTPREYQNQLEQTSGEWIGVGMNLGTVEDSGVPVIVRIFPDGPAARAGLQVKDQIVAIDHQPVAGRGFDALTQSIRGKKGTALTLTLRRGGGEPFTVTLTRAALELPVVKARLQQEGGFKLGYIQLQQFNAKAGQEVRAALDALGGEGARGWILDLRNNPGGRVDAAAEVTSLLLAEGAIVSAVDRTGRRETIRATGRARTDLPLVVLVDRGSASASEIVAGALQDYRRATLVGMPTFGKGVIQQINGLSDGSGLNVTIARYRTPAGREIHKKGISPDVLVGIPEGVRQKLTASGQWGGEADEQYRRAAAVLSEQLQRTIGLEAPDG</sequence>
<dbReference type="SMART" id="SM00245">
    <property type="entry name" value="TSPc"/>
    <property type="match status" value="1"/>
</dbReference>
<evidence type="ECO:0000256" key="1">
    <source>
        <dbReference type="ARBA" id="ARBA00009179"/>
    </source>
</evidence>
<reference evidence="7 8" key="1">
    <citation type="journal article" date="2021" name="Genome Biol. Evol.">
        <title>Complete Genome Sequencing of a Novel Gloeobacter Species from a Waterfall Cave in Mexico.</title>
        <authorList>
            <person name="Saw J.H."/>
            <person name="Cardona T."/>
            <person name="Montejano G."/>
        </authorList>
    </citation>
    <scope>NUCLEOTIDE SEQUENCE [LARGE SCALE GENOMIC DNA]</scope>
    <source>
        <strain evidence="7">MG652769</strain>
    </source>
</reference>
<dbReference type="Pfam" id="PF17820">
    <property type="entry name" value="PDZ_6"/>
    <property type="match status" value="1"/>
</dbReference>
<dbReference type="Pfam" id="PF03572">
    <property type="entry name" value="Peptidase_S41"/>
    <property type="match status" value="1"/>
</dbReference>